<evidence type="ECO:0000313" key="1">
    <source>
        <dbReference type="EMBL" id="QAX81962.1"/>
    </source>
</evidence>
<proteinExistence type="predicted"/>
<dbReference type="EMBL" id="CP026512">
    <property type="protein sequence ID" value="QAX81962.1"/>
    <property type="molecule type" value="Genomic_DNA"/>
</dbReference>
<evidence type="ECO:0008006" key="3">
    <source>
        <dbReference type="Google" id="ProtNLM"/>
    </source>
</evidence>
<evidence type="ECO:0000313" key="2">
    <source>
        <dbReference type="Proteomes" id="UP000288953"/>
    </source>
</evidence>
<organism evidence="1 2">
    <name type="scientific">Candidatus Pseudomonas adelgestsugas</name>
    <dbReference type="NCBI Taxonomy" id="1302376"/>
    <lineage>
        <taxon>Bacteria</taxon>
        <taxon>Pseudomonadati</taxon>
        <taxon>Pseudomonadota</taxon>
        <taxon>Gammaproteobacteria</taxon>
        <taxon>Pseudomonadales</taxon>
        <taxon>Pseudomonadaceae</taxon>
        <taxon>Pseudomonas</taxon>
    </lineage>
</organism>
<dbReference type="Proteomes" id="UP000288953">
    <property type="component" value="Chromosome"/>
</dbReference>
<protein>
    <recommendedName>
        <fullName evidence="3">Integrase</fullName>
    </recommendedName>
</protein>
<reference evidence="1 2" key="1">
    <citation type="journal article" date="2018" name="Genome Biol. Evol.">
        <title>Partnering With a Pest: Genomes of Hemlock Woolly Adelgid Symbionts Reveal Atypical Nutritional Provisioning Patterns in Dual-Obligate Bacteria.</title>
        <authorList>
            <person name="Weglarz K.M."/>
            <person name="Havill N.P."/>
            <person name="Burke G.R."/>
            <person name="von Dohlen C.D."/>
        </authorList>
    </citation>
    <scope>NUCLEOTIDE SEQUENCE [LARGE SCALE GENOMIC DNA]</scope>
    <source>
        <strain evidence="1 2">HWA_ENA</strain>
    </source>
</reference>
<accession>A0ABX5R8K3</accession>
<keyword evidence="2" id="KW-1185">Reference proteome</keyword>
<gene>
    <name evidence="1" type="ORF">C3B55_00635</name>
</gene>
<sequence>MRSKTKRKITKVSVDSQDIRLLIISIVTRPLMLWWHKSIAFFKRRNPQAFSLGTNIDIHRVSTEQNTTKTLREIFKYNPIRKNSDALEIAMNM</sequence>
<name>A0ABX5R8K3_9PSED</name>